<gene>
    <name evidence="1" type="ORF">UFOPK3376_00836</name>
</gene>
<evidence type="ECO:0000313" key="1">
    <source>
        <dbReference type="EMBL" id="CAB4871162.1"/>
    </source>
</evidence>
<organism evidence="1">
    <name type="scientific">freshwater metagenome</name>
    <dbReference type="NCBI Taxonomy" id="449393"/>
    <lineage>
        <taxon>unclassified sequences</taxon>
        <taxon>metagenomes</taxon>
        <taxon>ecological metagenomes</taxon>
    </lineage>
</organism>
<sequence length="193" mass="21289">MAEPVHDHDALEAGDFSVWLGQIQMAIRGEGESDVPCGDCTACCTASQFIHIGPDETDTLAHIPAPLLFPAPLLPRGHVLMGYDEHGRCPMLVDDRCSIYDHRPQTCRAYDCRVFVAAGVQADADKVLIVERARRWRFSFPTLLDHDLFQAVHAAAVHIRSRADESGAAGRPANNTQLAVAAIEQHERFLPQR</sequence>
<dbReference type="Pfam" id="PF03692">
    <property type="entry name" value="CxxCxxCC"/>
    <property type="match status" value="1"/>
</dbReference>
<protein>
    <submittedName>
        <fullName evidence="1">Unannotated protein</fullName>
    </submittedName>
</protein>
<reference evidence="1" key="1">
    <citation type="submission" date="2020-05" db="EMBL/GenBank/DDBJ databases">
        <authorList>
            <person name="Chiriac C."/>
            <person name="Salcher M."/>
            <person name="Ghai R."/>
            <person name="Kavagutti S V."/>
        </authorList>
    </citation>
    <scope>NUCLEOTIDE SEQUENCE</scope>
</reference>
<name>A0A6J7DJL6_9ZZZZ</name>
<accession>A0A6J7DJL6</accession>
<dbReference type="InterPro" id="IPR005358">
    <property type="entry name" value="Puta_zinc/iron-chelating_dom"/>
</dbReference>
<dbReference type="EMBL" id="CAFBLP010000015">
    <property type="protein sequence ID" value="CAB4871162.1"/>
    <property type="molecule type" value="Genomic_DNA"/>
</dbReference>
<dbReference type="AlphaFoldDB" id="A0A6J7DJL6"/>
<proteinExistence type="predicted"/>